<proteinExistence type="predicted"/>
<dbReference type="HOGENOM" id="CLU_168298_2_0_11"/>
<dbReference type="KEGG" id="bcv:Bcav_0876"/>
<dbReference type="EMBL" id="CP001618">
    <property type="protein sequence ID" value="ACQ79137.1"/>
    <property type="molecule type" value="Genomic_DNA"/>
</dbReference>
<reference evidence="1 2" key="1">
    <citation type="journal article" date="2009" name="Stand. Genomic Sci.">
        <title>Complete genome sequence of Beutenbergia cavernae type strain (HKI 0122).</title>
        <authorList>
            <person name="Land M."/>
            <person name="Pukall R."/>
            <person name="Abt B."/>
            <person name="Goker M."/>
            <person name="Rohde M."/>
            <person name="Glavina Del Rio T."/>
            <person name="Tice H."/>
            <person name="Copeland A."/>
            <person name="Cheng J.F."/>
            <person name="Lucas S."/>
            <person name="Chen F."/>
            <person name="Nolan M."/>
            <person name="Bruce D."/>
            <person name="Goodwin L."/>
            <person name="Pitluck S."/>
            <person name="Ivanova N."/>
            <person name="Mavromatis K."/>
            <person name="Ovchinnikova G."/>
            <person name="Pati A."/>
            <person name="Chen A."/>
            <person name="Palaniappan K."/>
            <person name="Hauser L."/>
            <person name="Chang Y.J."/>
            <person name="Jefferies C.C."/>
            <person name="Saunders E."/>
            <person name="Brettin T."/>
            <person name="Detter J.C."/>
            <person name="Han C."/>
            <person name="Chain P."/>
            <person name="Bristow J."/>
            <person name="Eisen J.A."/>
            <person name="Markowitz V."/>
            <person name="Hugenholtz P."/>
            <person name="Kyrpides N.C."/>
            <person name="Klenk H.P."/>
            <person name="Lapidus A."/>
        </authorList>
    </citation>
    <scope>NUCLEOTIDE SEQUENCE [LARGE SCALE GENOMIC DNA]</scope>
    <source>
        <strain evidence="2">ATCC BAA-8 / DSM 12333 / NBRC 16432</strain>
    </source>
</reference>
<dbReference type="GO" id="GO:0009306">
    <property type="term" value="P:protein secretion"/>
    <property type="evidence" value="ECO:0007669"/>
    <property type="project" value="InterPro"/>
</dbReference>
<name>C5BZG5_BEUC1</name>
<keyword evidence="2" id="KW-1185">Reference proteome</keyword>
<evidence type="ECO:0000313" key="1">
    <source>
        <dbReference type="EMBL" id="ACQ79137.1"/>
    </source>
</evidence>
<dbReference type="Pfam" id="PF10824">
    <property type="entry name" value="T7SS_ESX_EspC"/>
    <property type="match status" value="1"/>
</dbReference>
<dbReference type="InterPro" id="IPR022536">
    <property type="entry name" value="EspC"/>
</dbReference>
<organism evidence="1 2">
    <name type="scientific">Beutenbergia cavernae (strain ATCC BAA-8 / DSM 12333 / CCUG 43141 / JCM 11478 / NBRC 16432 / NCIMB 13614 / HKI 0122)</name>
    <dbReference type="NCBI Taxonomy" id="471853"/>
    <lineage>
        <taxon>Bacteria</taxon>
        <taxon>Bacillati</taxon>
        <taxon>Actinomycetota</taxon>
        <taxon>Actinomycetes</taxon>
        <taxon>Micrococcales</taxon>
        <taxon>Beutenbergiaceae</taxon>
        <taxon>Beutenbergia</taxon>
    </lineage>
</organism>
<dbReference type="RefSeq" id="WP_012725917.1">
    <property type="nucleotide sequence ID" value="NC_012669.1"/>
</dbReference>
<evidence type="ECO:0000313" key="2">
    <source>
        <dbReference type="Proteomes" id="UP000007962"/>
    </source>
</evidence>
<dbReference type="OrthoDB" id="3688882at2"/>
<sequence length="103" mass="10703">MSESFHIDDDVLRAHARKVDMVADDVAEAGSAATSVDLDGGAFGLLCAFLPPIVSESEASTGDAVGAAARLLADTATRVTEMARDYAAMDDDLSGRLARMEPS</sequence>
<dbReference type="STRING" id="471853.Bcav_0876"/>
<dbReference type="AlphaFoldDB" id="C5BZG5"/>
<dbReference type="Proteomes" id="UP000007962">
    <property type="component" value="Chromosome"/>
</dbReference>
<accession>C5BZG5</accession>
<protein>
    <recommendedName>
        <fullName evidence="3">ESX-1 secretion-associated protein</fullName>
    </recommendedName>
</protein>
<gene>
    <name evidence="1" type="ordered locus">Bcav_0876</name>
</gene>
<evidence type="ECO:0008006" key="3">
    <source>
        <dbReference type="Google" id="ProtNLM"/>
    </source>
</evidence>